<evidence type="ECO:0000313" key="2">
    <source>
        <dbReference type="Proteomes" id="UP001732700"/>
    </source>
</evidence>
<proteinExistence type="predicted"/>
<accession>A0ACD5X536</accession>
<evidence type="ECO:0000313" key="1">
    <source>
        <dbReference type="EnsemblPlants" id="AVESA.00010b.r2.4CG1329450.1.CDS"/>
    </source>
</evidence>
<protein>
    <submittedName>
        <fullName evidence="1">Uncharacterized protein</fullName>
    </submittedName>
</protein>
<reference evidence="1" key="2">
    <citation type="submission" date="2025-09" db="UniProtKB">
        <authorList>
            <consortium name="EnsemblPlants"/>
        </authorList>
    </citation>
    <scope>IDENTIFICATION</scope>
</reference>
<dbReference type="Proteomes" id="UP001732700">
    <property type="component" value="Chromosome 4C"/>
</dbReference>
<organism evidence="1 2">
    <name type="scientific">Avena sativa</name>
    <name type="common">Oat</name>
    <dbReference type="NCBI Taxonomy" id="4498"/>
    <lineage>
        <taxon>Eukaryota</taxon>
        <taxon>Viridiplantae</taxon>
        <taxon>Streptophyta</taxon>
        <taxon>Embryophyta</taxon>
        <taxon>Tracheophyta</taxon>
        <taxon>Spermatophyta</taxon>
        <taxon>Magnoliopsida</taxon>
        <taxon>Liliopsida</taxon>
        <taxon>Poales</taxon>
        <taxon>Poaceae</taxon>
        <taxon>BOP clade</taxon>
        <taxon>Pooideae</taxon>
        <taxon>Poodae</taxon>
        <taxon>Poeae</taxon>
        <taxon>Poeae Chloroplast Group 1 (Aveneae type)</taxon>
        <taxon>Aveninae</taxon>
        <taxon>Avena</taxon>
    </lineage>
</organism>
<reference evidence="1" key="1">
    <citation type="submission" date="2021-05" db="EMBL/GenBank/DDBJ databases">
        <authorList>
            <person name="Scholz U."/>
            <person name="Mascher M."/>
            <person name="Fiebig A."/>
        </authorList>
    </citation>
    <scope>NUCLEOTIDE SEQUENCE [LARGE SCALE GENOMIC DNA]</scope>
</reference>
<keyword evidence="2" id="KW-1185">Reference proteome</keyword>
<dbReference type="EnsemblPlants" id="AVESA.00010b.r2.4CG1329450.1">
    <property type="protein sequence ID" value="AVESA.00010b.r2.4CG1329450.1.CDS"/>
    <property type="gene ID" value="AVESA.00010b.r2.4CG1329450"/>
</dbReference>
<name>A0ACD5X536_AVESA</name>
<sequence>MWTEMGIEIWERKGNSDSVARWEHQDIIEFDKLPPLVSRERFHLVEFDENTNAIFLATYFGRTFMFQLESMQFRRIFVGHYSQVYPYTNFYTAGRGISDGNRVEASYNTSGYLPMSWVG</sequence>